<evidence type="ECO:0000313" key="5">
    <source>
        <dbReference type="Proteomes" id="UP001501490"/>
    </source>
</evidence>
<dbReference type="Gene3D" id="3.40.50.12030">
    <property type="entry name" value="Uncharacterised protein family UPF0261, NC domain"/>
    <property type="match status" value="1"/>
</dbReference>
<name>A0ABP7AKY6_9ACTN</name>
<dbReference type="EMBL" id="BAABAB010000036">
    <property type="protein sequence ID" value="GAA3634711.1"/>
    <property type="molecule type" value="Genomic_DNA"/>
</dbReference>
<organism evidence="4 5">
    <name type="scientific">Microlunatus ginsengisoli</name>
    <dbReference type="NCBI Taxonomy" id="363863"/>
    <lineage>
        <taxon>Bacteria</taxon>
        <taxon>Bacillati</taxon>
        <taxon>Actinomycetota</taxon>
        <taxon>Actinomycetes</taxon>
        <taxon>Propionibacteriales</taxon>
        <taxon>Propionibacteriaceae</taxon>
        <taxon>Microlunatus</taxon>
    </lineage>
</organism>
<dbReference type="CDD" id="cd15488">
    <property type="entry name" value="Tm-1-like"/>
    <property type="match status" value="1"/>
</dbReference>
<evidence type="ECO:0000259" key="3">
    <source>
        <dbReference type="Pfam" id="PF23189"/>
    </source>
</evidence>
<dbReference type="NCBIfam" id="NF002674">
    <property type="entry name" value="PRK02399.1-2"/>
    <property type="match status" value="1"/>
</dbReference>
<dbReference type="PIRSF" id="PIRSF033271">
    <property type="entry name" value="UCP033271"/>
    <property type="match status" value="1"/>
</dbReference>
<sequence length="437" mass="45779">MSTRPRILLIGTLDTKGSEIAYVRDRLIALGARPTVIDSGIMGSPLDIVPDIDRQHVAAAAGRSIDAVRRAGSRGAAVTQMSEGLRKVCSDLWESGHADGALCLGGAEGALLGAAAMQMLPVGVPKLIITPCASGRRRFAPFVGESDITLMHSVVDIIGLHSLARTIFDNAAAAVVGMARNSSTHRGAATADGFPAQVGVTMLGNTTPGVMRLRTRLDDAGYETVVFHANGVGGALMERTAVGGSFAGIIDYTLAEISNTLMDGILTAPPERLSISAESALPRIVVPGGVDFFNQPAPVPAQWQCRQTYHHNPSSTLVRLLPGEMRSVGETLAHRLNAARGPVRVVVPTRGFSLNDVPGGRLWNPDADAAFIDALTSTLQPHIAVDLVPTHVNDPAFADIVAEHFISLVRRSNSAPDSRPAASGGRHSRQPSPVGGP</sequence>
<protein>
    <submittedName>
        <fullName evidence="4">Uncharacterized protein</fullName>
    </submittedName>
</protein>
<accession>A0ABP7AKY6</accession>
<proteinExistence type="predicted"/>
<dbReference type="Proteomes" id="UP001501490">
    <property type="component" value="Unassembled WGS sequence"/>
</dbReference>
<reference evidence="5" key="1">
    <citation type="journal article" date="2019" name="Int. J. Syst. Evol. Microbiol.">
        <title>The Global Catalogue of Microorganisms (GCM) 10K type strain sequencing project: providing services to taxonomists for standard genome sequencing and annotation.</title>
        <authorList>
            <consortium name="The Broad Institute Genomics Platform"/>
            <consortium name="The Broad Institute Genome Sequencing Center for Infectious Disease"/>
            <person name="Wu L."/>
            <person name="Ma J."/>
        </authorList>
    </citation>
    <scope>NUCLEOTIDE SEQUENCE [LARGE SCALE GENOMIC DNA]</scope>
    <source>
        <strain evidence="5">JCM 16929</strain>
    </source>
</reference>
<dbReference type="PANTHER" id="PTHR31862:SF1">
    <property type="entry name" value="UPF0261 DOMAIN PROTEIN (AFU_ORTHOLOGUE AFUA_1G10120)"/>
    <property type="match status" value="1"/>
</dbReference>
<feature type="domain" description="UPF0261" evidence="3">
    <location>
        <begin position="197"/>
        <end position="408"/>
    </location>
</feature>
<keyword evidence="5" id="KW-1185">Reference proteome</keyword>
<dbReference type="Gene3D" id="3.40.50.12020">
    <property type="entry name" value="Uncharacterised protein family UPF0261, NN domain"/>
    <property type="match status" value="1"/>
</dbReference>
<feature type="region of interest" description="Disordered" evidence="1">
    <location>
        <begin position="412"/>
        <end position="437"/>
    </location>
</feature>
<gene>
    <name evidence="4" type="ORF">GCM10022236_41640</name>
</gene>
<evidence type="ECO:0000259" key="2">
    <source>
        <dbReference type="Pfam" id="PF06792"/>
    </source>
</evidence>
<dbReference type="Pfam" id="PF06792">
    <property type="entry name" value="UPF0261"/>
    <property type="match status" value="1"/>
</dbReference>
<dbReference type="InterPro" id="IPR056778">
    <property type="entry name" value="UPF0261_C"/>
</dbReference>
<dbReference type="RefSeq" id="WP_344808206.1">
    <property type="nucleotide sequence ID" value="NZ_BAABAB010000036.1"/>
</dbReference>
<feature type="domain" description="UPF0261" evidence="2">
    <location>
        <begin position="5"/>
        <end position="182"/>
    </location>
</feature>
<evidence type="ECO:0000313" key="4">
    <source>
        <dbReference type="EMBL" id="GAA3634711.1"/>
    </source>
</evidence>
<dbReference type="InterPro" id="IPR044122">
    <property type="entry name" value="UPF0261_N"/>
</dbReference>
<comment type="caution">
    <text evidence="4">The sequence shown here is derived from an EMBL/GenBank/DDBJ whole genome shotgun (WGS) entry which is preliminary data.</text>
</comment>
<evidence type="ECO:0000256" key="1">
    <source>
        <dbReference type="SAM" id="MobiDB-lite"/>
    </source>
</evidence>
<dbReference type="InterPro" id="IPR051353">
    <property type="entry name" value="Tobamovirus_resist_UPF0261"/>
</dbReference>
<dbReference type="InterPro" id="IPR008322">
    <property type="entry name" value="UPF0261"/>
</dbReference>
<dbReference type="PANTHER" id="PTHR31862">
    <property type="entry name" value="UPF0261 DOMAIN PROTEIN (AFU_ORTHOLOGUE AFUA_1G10120)"/>
    <property type="match status" value="1"/>
</dbReference>
<dbReference type="Pfam" id="PF23189">
    <property type="entry name" value="UPF0261_C"/>
    <property type="match status" value="1"/>
</dbReference>